<reference evidence="1 2" key="1">
    <citation type="journal article" date="2022" name="Genome Biol. Evol.">
        <title>The Spruce Budworm Genome: Reconstructing the Evolutionary History of Antifreeze Proteins.</title>
        <authorList>
            <person name="Beliveau C."/>
            <person name="Gagne P."/>
            <person name="Picq S."/>
            <person name="Vernygora O."/>
            <person name="Keeling C.I."/>
            <person name="Pinkney K."/>
            <person name="Doucet D."/>
            <person name="Wen F."/>
            <person name="Johnston J.S."/>
            <person name="Maaroufi H."/>
            <person name="Boyle B."/>
            <person name="Laroche J."/>
            <person name="Dewar K."/>
            <person name="Juretic N."/>
            <person name="Blackburn G."/>
            <person name="Nisole A."/>
            <person name="Brunet B."/>
            <person name="Brandao M."/>
            <person name="Lumley L."/>
            <person name="Duan J."/>
            <person name="Quan G."/>
            <person name="Lucarotti C.J."/>
            <person name="Roe A.D."/>
            <person name="Sperling F.A.H."/>
            <person name="Levesque R.C."/>
            <person name="Cusson M."/>
        </authorList>
    </citation>
    <scope>NUCLEOTIDE SEQUENCE [LARGE SCALE GENOMIC DNA]</scope>
    <source>
        <strain evidence="1">Glfc:IPQL:Cfum</strain>
    </source>
</reference>
<name>A0ACC0KT66_CHOFU</name>
<dbReference type="EMBL" id="CM046123">
    <property type="protein sequence ID" value="KAI8439356.1"/>
    <property type="molecule type" value="Genomic_DNA"/>
</dbReference>
<dbReference type="Proteomes" id="UP001064048">
    <property type="component" value="Chromosome 23"/>
</dbReference>
<evidence type="ECO:0000313" key="1">
    <source>
        <dbReference type="EMBL" id="KAI8439356.1"/>
    </source>
</evidence>
<proteinExistence type="predicted"/>
<comment type="caution">
    <text evidence="1">The sequence shown here is derived from an EMBL/GenBank/DDBJ whole genome shotgun (WGS) entry which is preliminary data.</text>
</comment>
<keyword evidence="2" id="KW-1185">Reference proteome</keyword>
<evidence type="ECO:0000313" key="2">
    <source>
        <dbReference type="Proteomes" id="UP001064048"/>
    </source>
</evidence>
<accession>A0ACC0KT66</accession>
<organism evidence="1 2">
    <name type="scientific">Choristoneura fumiferana</name>
    <name type="common">Spruce budworm moth</name>
    <name type="synonym">Archips fumiferana</name>
    <dbReference type="NCBI Taxonomy" id="7141"/>
    <lineage>
        <taxon>Eukaryota</taxon>
        <taxon>Metazoa</taxon>
        <taxon>Ecdysozoa</taxon>
        <taxon>Arthropoda</taxon>
        <taxon>Hexapoda</taxon>
        <taxon>Insecta</taxon>
        <taxon>Pterygota</taxon>
        <taxon>Neoptera</taxon>
        <taxon>Endopterygota</taxon>
        <taxon>Lepidoptera</taxon>
        <taxon>Glossata</taxon>
        <taxon>Ditrysia</taxon>
        <taxon>Tortricoidea</taxon>
        <taxon>Tortricidae</taxon>
        <taxon>Tortricinae</taxon>
        <taxon>Choristoneura</taxon>
    </lineage>
</organism>
<gene>
    <name evidence="1" type="ORF">MSG28_013176</name>
</gene>
<sequence>MVLVTASDCDTDDDQKMAMLRKAFQMFDTTKSGYIDVLKVSTILNTMGQLFDDAELKTLIDENDPENSGKINFDGFCNIASHFLEEEDAEAMQQELKEAFRLYDREGNGYITTSTLKEILAALDDKLSGSDLDGIIAEIDTDGSGTVDFDEFLDESSLMRIVPSGYSPSKTEYFIKPALSEVVDKNKPSYKKMLQILEKGHTSLGLNFNIYDDNMREAAIAVFRMLLDVEDNKLEPITRWAAVNINKDMFEYAIQLASLYGNKFKKEQILPPFVRKPNHFVNSEALWKAMHLKIGQGIINEEDSKLNQYYKNDNIITINTNYSGWNLPLNGCDREINYFKEDIALNSYYYGVHLLHPFWMTNDELDQLNPRHAEHYYFTHKQLMARFKLEKEHLKNAPENATECGKCDINMNTYNSYLMHDYGLPFPIKSPLKAEWNDDRAKLKSIDIAIKECVSRGLLVDNGTAINMTGEYNIDLVSKLIRANLDSPKIAKIVRSLYGYGGNGFPTDKYNPAPSVLHYPETSLRDHTYWHLLKNLLEYFTEYRNTLEPFNLADYENKNFAIVDSNFTDLRTYFDYYQLKLNNGLGGGLIDFVLTARQRRLQHVPFKLNFTVKSNTETDAIVRLFLAPQCDFNDCWKNYHKFFELDVFKASLKNGLNTISWSSDESERFSSDEFYNMETPKKQSNKYNLFKFPKNLAIPRGSKDGLNLTLFIMITESDNLSEATVTPKSDSYNHVLNEIDKKPLGFPFHRQAVIEDQCGTNCKFYNITIYHETRPVDASGLKEGIGVSEVLGIHFVRCGESKVLGVPALVNGEVVGVQEKTIVDVHAGPGGSVVEGFEVFGVVEQLSKDDGFFPHTVVKHREGLVLREEATLVVQHEFFEGLLVL</sequence>
<protein>
    <submittedName>
        <fullName evidence="1">Uncharacterized protein</fullName>
    </submittedName>
</protein>